<dbReference type="PANTHER" id="PTHR43649:SF12">
    <property type="entry name" value="DIACETYLCHITOBIOSE BINDING PROTEIN DASA"/>
    <property type="match status" value="1"/>
</dbReference>
<keyword evidence="3" id="KW-1185">Reference proteome</keyword>
<dbReference type="SUPFAM" id="SSF53850">
    <property type="entry name" value="Periplasmic binding protein-like II"/>
    <property type="match status" value="1"/>
</dbReference>
<dbReference type="EMBL" id="CP011005">
    <property type="protein sequence ID" value="AJT42788.1"/>
    <property type="molecule type" value="Genomic_DNA"/>
</dbReference>
<dbReference type="PANTHER" id="PTHR43649">
    <property type="entry name" value="ARABINOSE-BINDING PROTEIN-RELATED"/>
    <property type="match status" value="1"/>
</dbReference>
<gene>
    <name evidence="2" type="ORF">UM93_01740</name>
</gene>
<evidence type="ECO:0000256" key="1">
    <source>
        <dbReference type="SAM" id="SignalP"/>
    </source>
</evidence>
<dbReference type="InterPro" id="IPR050490">
    <property type="entry name" value="Bact_solute-bd_prot1"/>
</dbReference>
<organism evidence="2 3">
    <name type="scientific">Psychromicrobium lacuslunae</name>
    <dbReference type="NCBI Taxonomy" id="1618207"/>
    <lineage>
        <taxon>Bacteria</taxon>
        <taxon>Bacillati</taxon>
        <taxon>Actinomycetota</taxon>
        <taxon>Actinomycetes</taxon>
        <taxon>Micrococcales</taxon>
        <taxon>Micrococcaceae</taxon>
        <taxon>Psychromicrobium</taxon>
    </lineage>
</organism>
<reference evidence="2 3" key="1">
    <citation type="journal article" date="2015" name="Genome Announc.">
        <title>Complete Genome Sequencing of Protease-Producing Novel Arthrobacter sp. Strain IHBB 11108 Using PacBio Single-Molecule Real-Time Sequencing Technology.</title>
        <authorList>
            <person name="Kiran S."/>
            <person name="Swarnkar M.K."/>
            <person name="Pal M."/>
            <person name="Thakur R."/>
            <person name="Tewari R."/>
            <person name="Singh A.K."/>
            <person name="Gulati A."/>
        </authorList>
    </citation>
    <scope>NUCLEOTIDE SEQUENCE [LARGE SCALE GENOMIC DNA]</scope>
    <source>
        <strain evidence="2 3">IHBB 11108</strain>
    </source>
</reference>
<dbReference type="PATRIC" id="fig|1618207.4.peg.356"/>
<feature type="chain" id="PRO_5039583140" description="Sugar ABC transporter substrate-binding protein" evidence="1">
    <location>
        <begin position="29"/>
        <end position="448"/>
    </location>
</feature>
<dbReference type="Pfam" id="PF01547">
    <property type="entry name" value="SBP_bac_1"/>
    <property type="match status" value="1"/>
</dbReference>
<dbReference type="AlphaFoldDB" id="A0A0D4C2F7"/>
<dbReference type="InterPro" id="IPR006059">
    <property type="entry name" value="SBP"/>
</dbReference>
<evidence type="ECO:0000313" key="2">
    <source>
        <dbReference type="EMBL" id="AJT42788.1"/>
    </source>
</evidence>
<dbReference type="Gene3D" id="3.40.190.10">
    <property type="entry name" value="Periplasmic binding protein-like II"/>
    <property type="match status" value="1"/>
</dbReference>
<keyword evidence="1" id="KW-0732">Signal</keyword>
<dbReference type="Proteomes" id="UP000061839">
    <property type="component" value="Chromosome"/>
</dbReference>
<accession>A0A0D4C2F7</accession>
<feature type="signal peptide" evidence="1">
    <location>
        <begin position="1"/>
        <end position="28"/>
    </location>
</feature>
<dbReference type="STRING" id="1618207.UM93_01740"/>
<protein>
    <recommendedName>
        <fullName evidence="4">Sugar ABC transporter substrate-binding protein</fullName>
    </recommendedName>
</protein>
<dbReference type="CDD" id="cd13585">
    <property type="entry name" value="PBP2_TMBP_like"/>
    <property type="match status" value="1"/>
</dbReference>
<dbReference type="PROSITE" id="PS51257">
    <property type="entry name" value="PROKAR_LIPOPROTEIN"/>
    <property type="match status" value="1"/>
</dbReference>
<sequence>MARRSLIKGGLSAAALSVGALAAGSALAGCAPSSKSEEPLQFWQFYAPAPQQTGPLVQQSKWFMDAVDSWNKKNSQQVKPVFIPAYTNPANTRLATAFAANAGPDIFLLSPGDFLRYYNGDALLDLAPYMSQDAIDDFYPEALGTRKVGDGIYGLPMEIEPLALIYNQKSFEKAGLSEADVPKNWEQMLDVGEKLSTNSQAGLVLEVVPGYYQNFTFYPWLWQGKGDVVDPATQRPQLAEAPFQNALDLFGQSIKRGISPRTLPANGDLPVAFKAGYAAMWQSGIWQLAAFKQETPDLPYGIAPLPTPKGGEPRTILGGWAWVVNKHGRNPEAAAKFVVETMGSMSEESIKRVSDWCFGAKSDMSPRKSSEKLMAANGAFEESHMKIFKELILPTGRGEPRFPPVVYKTVSNALQAVQLAGASAASQADTAQQALEAYLANYRGAPLL</sequence>
<name>A0A0D4C2F7_9MICC</name>
<dbReference type="KEGG" id="ari:UM93_01740"/>
<proteinExistence type="predicted"/>
<evidence type="ECO:0000313" key="3">
    <source>
        <dbReference type="Proteomes" id="UP000061839"/>
    </source>
</evidence>
<dbReference type="HOGENOM" id="CLU_031285_10_1_11"/>
<evidence type="ECO:0008006" key="4">
    <source>
        <dbReference type="Google" id="ProtNLM"/>
    </source>
</evidence>